<feature type="domain" description="HTH tetR-type" evidence="5">
    <location>
        <begin position="3"/>
        <end position="63"/>
    </location>
</feature>
<keyword evidence="2 4" id="KW-0238">DNA-binding</keyword>
<protein>
    <submittedName>
        <fullName evidence="6">TetR/AcrR family transcriptional regulator</fullName>
    </submittedName>
</protein>
<feature type="DNA-binding region" description="H-T-H motif" evidence="4">
    <location>
        <begin position="26"/>
        <end position="45"/>
    </location>
</feature>
<reference evidence="7" key="1">
    <citation type="journal article" date="2019" name="Int. J. Syst. Evol. Microbiol.">
        <title>The Global Catalogue of Microorganisms (GCM) 10K type strain sequencing project: providing services to taxonomists for standard genome sequencing and annotation.</title>
        <authorList>
            <consortium name="The Broad Institute Genomics Platform"/>
            <consortium name="The Broad Institute Genome Sequencing Center for Infectious Disease"/>
            <person name="Wu L."/>
            <person name="Ma J."/>
        </authorList>
    </citation>
    <scope>NUCLEOTIDE SEQUENCE [LARGE SCALE GENOMIC DNA]</scope>
    <source>
        <strain evidence="7">JCM 17130</strain>
    </source>
</reference>
<proteinExistence type="predicted"/>
<dbReference type="PRINTS" id="PR00455">
    <property type="entry name" value="HTHTETR"/>
</dbReference>
<keyword evidence="3" id="KW-0804">Transcription</keyword>
<dbReference type="SUPFAM" id="SSF46689">
    <property type="entry name" value="Homeodomain-like"/>
    <property type="match status" value="1"/>
</dbReference>
<keyword evidence="1" id="KW-0805">Transcription regulation</keyword>
<organism evidence="6 7">
    <name type="scientific">Georgenia deserti</name>
    <dbReference type="NCBI Taxonomy" id="2093781"/>
    <lineage>
        <taxon>Bacteria</taxon>
        <taxon>Bacillati</taxon>
        <taxon>Actinomycetota</taxon>
        <taxon>Actinomycetes</taxon>
        <taxon>Micrococcales</taxon>
        <taxon>Bogoriellaceae</taxon>
        <taxon>Georgenia</taxon>
    </lineage>
</organism>
<evidence type="ECO:0000256" key="2">
    <source>
        <dbReference type="ARBA" id="ARBA00023125"/>
    </source>
</evidence>
<sequence length="185" mass="19604">MPTSTREALVAAATDLLDEGGPERVTLREVGRRSGVSHNAPYKHFTGKQDLLAAVAARELDAYAEALRAGGHDGGLSRAVAAYVTRALAHPARFRLVYGPWPAGVGQLGEAAERAWTSLVETVSAEQRAGWLPVTIGAVRLADLIRSTVHGAVDLELGGHLTKHEHGPASPVEVVEDLLAALRRD</sequence>
<dbReference type="PANTHER" id="PTHR30055:SF220">
    <property type="entry name" value="TETR-FAMILY REGULATORY PROTEIN"/>
    <property type="match status" value="1"/>
</dbReference>
<name>A0ABW4L5J6_9MICO</name>
<evidence type="ECO:0000313" key="7">
    <source>
        <dbReference type="Proteomes" id="UP001597277"/>
    </source>
</evidence>
<evidence type="ECO:0000256" key="4">
    <source>
        <dbReference type="PROSITE-ProRule" id="PRU00335"/>
    </source>
</evidence>
<dbReference type="InterPro" id="IPR050109">
    <property type="entry name" value="HTH-type_TetR-like_transc_reg"/>
</dbReference>
<dbReference type="RefSeq" id="WP_388007557.1">
    <property type="nucleotide sequence ID" value="NZ_JBHUEE010000006.1"/>
</dbReference>
<gene>
    <name evidence="6" type="ORF">ACFSE6_12795</name>
</gene>
<dbReference type="PROSITE" id="PS50977">
    <property type="entry name" value="HTH_TETR_2"/>
    <property type="match status" value="1"/>
</dbReference>
<dbReference type="Gene3D" id="1.10.357.10">
    <property type="entry name" value="Tetracycline Repressor, domain 2"/>
    <property type="match status" value="1"/>
</dbReference>
<dbReference type="EMBL" id="JBHUEE010000006">
    <property type="protein sequence ID" value="MFD1718718.1"/>
    <property type="molecule type" value="Genomic_DNA"/>
</dbReference>
<comment type="caution">
    <text evidence="6">The sequence shown here is derived from an EMBL/GenBank/DDBJ whole genome shotgun (WGS) entry which is preliminary data.</text>
</comment>
<keyword evidence="7" id="KW-1185">Reference proteome</keyword>
<dbReference type="Proteomes" id="UP001597277">
    <property type="component" value="Unassembled WGS sequence"/>
</dbReference>
<dbReference type="InterPro" id="IPR001647">
    <property type="entry name" value="HTH_TetR"/>
</dbReference>
<evidence type="ECO:0000313" key="6">
    <source>
        <dbReference type="EMBL" id="MFD1718718.1"/>
    </source>
</evidence>
<evidence type="ECO:0000256" key="3">
    <source>
        <dbReference type="ARBA" id="ARBA00023163"/>
    </source>
</evidence>
<dbReference type="InterPro" id="IPR036271">
    <property type="entry name" value="Tet_transcr_reg_TetR-rel_C_sf"/>
</dbReference>
<evidence type="ECO:0000256" key="1">
    <source>
        <dbReference type="ARBA" id="ARBA00023015"/>
    </source>
</evidence>
<dbReference type="Pfam" id="PF13305">
    <property type="entry name" value="TetR_C_33"/>
    <property type="match status" value="1"/>
</dbReference>
<accession>A0ABW4L5J6</accession>
<dbReference type="InterPro" id="IPR009057">
    <property type="entry name" value="Homeodomain-like_sf"/>
</dbReference>
<dbReference type="SUPFAM" id="SSF48498">
    <property type="entry name" value="Tetracyclin repressor-like, C-terminal domain"/>
    <property type="match status" value="1"/>
</dbReference>
<dbReference type="Pfam" id="PF00440">
    <property type="entry name" value="TetR_N"/>
    <property type="match status" value="1"/>
</dbReference>
<dbReference type="PANTHER" id="PTHR30055">
    <property type="entry name" value="HTH-TYPE TRANSCRIPTIONAL REGULATOR RUTR"/>
    <property type="match status" value="1"/>
</dbReference>
<evidence type="ECO:0000259" key="5">
    <source>
        <dbReference type="PROSITE" id="PS50977"/>
    </source>
</evidence>
<dbReference type="InterPro" id="IPR025996">
    <property type="entry name" value="MT1864/Rv1816-like_C"/>
</dbReference>